<dbReference type="PANTHER" id="PTHR34144:SF7">
    <property type="entry name" value="EXPORT PROTEIN (CAP59), PUTATIVE (AFU_ORTHOLOGUE AFUA_7G05020)-RELATED"/>
    <property type="match status" value="1"/>
</dbReference>
<evidence type="ECO:0000256" key="2">
    <source>
        <dbReference type="SAM" id="Phobius"/>
    </source>
</evidence>
<name>A0A8H6Z4Y8_9AGAR</name>
<keyword evidence="2" id="KW-0472">Membrane</keyword>
<organism evidence="3 4">
    <name type="scientific">Mycena venus</name>
    <dbReference type="NCBI Taxonomy" id="2733690"/>
    <lineage>
        <taxon>Eukaryota</taxon>
        <taxon>Fungi</taxon>
        <taxon>Dikarya</taxon>
        <taxon>Basidiomycota</taxon>
        <taxon>Agaricomycotina</taxon>
        <taxon>Agaricomycetes</taxon>
        <taxon>Agaricomycetidae</taxon>
        <taxon>Agaricales</taxon>
        <taxon>Marasmiineae</taxon>
        <taxon>Mycenaceae</taxon>
        <taxon>Mycena</taxon>
    </lineage>
</organism>
<dbReference type="PANTHER" id="PTHR34144">
    <property type="entry name" value="CHROMOSOME 8, WHOLE GENOME SHOTGUN SEQUENCE"/>
    <property type="match status" value="1"/>
</dbReference>
<accession>A0A8H6Z4Y8</accession>
<keyword evidence="2" id="KW-0812">Transmembrane</keyword>
<evidence type="ECO:0000256" key="1">
    <source>
        <dbReference type="SAM" id="MobiDB-lite"/>
    </source>
</evidence>
<feature type="transmembrane region" description="Helical" evidence="2">
    <location>
        <begin position="171"/>
        <end position="191"/>
    </location>
</feature>
<sequence length="472" mass="54069">MRNHIQVLNAVSYRSPESLDRIRYAASRRPIPGLLFPLFQPLSRILLLIGRLFLRFKFFLLVSVIVIATIHSLCRQFWLPAFPVPRAIFVITLVAVSFWGMSVVVWTVLRLVLWSLWRVLWSRFRMQRHEYEPLAVDLDDLEPAHPTRKWHQRWNPREMITDELARNPRGVFLWTIYLSAALLGVYLASTYEQPIDHRFKSAVELANRVPKRGGYGTGEKVFIAAMFYNNGEVLPYWIHEVTKLIHYLGPDNVFVSILESHSGDNSAALLQDFDKTLETLSVARRILTHDTSFQRPPSMDTAPPRIKYLADIRNYALEPLVQHGGYTRVLFSNDIFIEAESIVELLDTKGGDYDMACGLDLGHWGLYDAWVIRDRLGNIASKLWPYFLEELGFRAVMTDEPAPVFTCWNGIVAFSADPFLSPTLRTGQLSTSPLSRPFPDTHPAYPPPANLTPRRDAARTLPRLSGPRMLLV</sequence>
<dbReference type="Proteomes" id="UP000620124">
    <property type="component" value="Unassembled WGS sequence"/>
</dbReference>
<dbReference type="EMBL" id="JACAZI010000002">
    <property type="protein sequence ID" value="KAF7369350.1"/>
    <property type="molecule type" value="Genomic_DNA"/>
</dbReference>
<dbReference type="AlphaFoldDB" id="A0A8H6Z4Y8"/>
<dbReference type="InterPro" id="IPR021047">
    <property type="entry name" value="Mannosyltransferase_CMT1"/>
</dbReference>
<feature type="transmembrane region" description="Helical" evidence="2">
    <location>
        <begin position="84"/>
        <end position="117"/>
    </location>
</feature>
<gene>
    <name evidence="3" type="ORF">MVEN_00263600</name>
</gene>
<feature type="transmembrane region" description="Helical" evidence="2">
    <location>
        <begin position="58"/>
        <end position="78"/>
    </location>
</feature>
<protein>
    <recommendedName>
        <fullName evidence="5">Glycosyltransferase family 69 protein</fullName>
    </recommendedName>
</protein>
<evidence type="ECO:0000313" key="3">
    <source>
        <dbReference type="EMBL" id="KAF7369350.1"/>
    </source>
</evidence>
<keyword evidence="2" id="KW-1133">Transmembrane helix</keyword>
<dbReference type="OrthoDB" id="262547at2759"/>
<dbReference type="Pfam" id="PF11735">
    <property type="entry name" value="CAP59_mtransfer"/>
    <property type="match status" value="1"/>
</dbReference>
<comment type="caution">
    <text evidence="3">The sequence shown here is derived from an EMBL/GenBank/DDBJ whole genome shotgun (WGS) entry which is preliminary data.</text>
</comment>
<evidence type="ECO:0000313" key="4">
    <source>
        <dbReference type="Proteomes" id="UP000620124"/>
    </source>
</evidence>
<feature type="region of interest" description="Disordered" evidence="1">
    <location>
        <begin position="430"/>
        <end position="458"/>
    </location>
</feature>
<proteinExistence type="predicted"/>
<keyword evidence="4" id="KW-1185">Reference proteome</keyword>
<evidence type="ECO:0008006" key="5">
    <source>
        <dbReference type="Google" id="ProtNLM"/>
    </source>
</evidence>
<reference evidence="3" key="1">
    <citation type="submission" date="2020-05" db="EMBL/GenBank/DDBJ databases">
        <title>Mycena genomes resolve the evolution of fungal bioluminescence.</title>
        <authorList>
            <person name="Tsai I.J."/>
        </authorList>
    </citation>
    <scope>NUCLEOTIDE SEQUENCE</scope>
    <source>
        <strain evidence="3">CCC161011</strain>
    </source>
</reference>